<gene>
    <name evidence="2" type="ORF">P280DRAFT_410197</name>
</gene>
<feature type="compositionally biased region" description="Basic and acidic residues" evidence="1">
    <location>
        <begin position="321"/>
        <end position="338"/>
    </location>
</feature>
<dbReference type="OrthoDB" id="4716584at2759"/>
<feature type="compositionally biased region" description="Low complexity" evidence="1">
    <location>
        <begin position="216"/>
        <end position="234"/>
    </location>
</feature>
<evidence type="ECO:0000313" key="3">
    <source>
        <dbReference type="Proteomes" id="UP000799753"/>
    </source>
</evidence>
<keyword evidence="3" id="KW-1185">Reference proteome</keyword>
<accession>A0A6A6RNE2</accession>
<dbReference type="AlphaFoldDB" id="A0A6A6RNE2"/>
<organism evidence="2 3">
    <name type="scientific">Massarina eburnea CBS 473.64</name>
    <dbReference type="NCBI Taxonomy" id="1395130"/>
    <lineage>
        <taxon>Eukaryota</taxon>
        <taxon>Fungi</taxon>
        <taxon>Dikarya</taxon>
        <taxon>Ascomycota</taxon>
        <taxon>Pezizomycotina</taxon>
        <taxon>Dothideomycetes</taxon>
        <taxon>Pleosporomycetidae</taxon>
        <taxon>Pleosporales</taxon>
        <taxon>Massarineae</taxon>
        <taxon>Massarinaceae</taxon>
        <taxon>Massarina</taxon>
    </lineage>
</organism>
<evidence type="ECO:0000256" key="1">
    <source>
        <dbReference type="SAM" id="MobiDB-lite"/>
    </source>
</evidence>
<feature type="compositionally biased region" description="Basic and acidic residues" evidence="1">
    <location>
        <begin position="38"/>
        <end position="47"/>
    </location>
</feature>
<dbReference type="Proteomes" id="UP000799753">
    <property type="component" value="Unassembled WGS sequence"/>
</dbReference>
<evidence type="ECO:0000313" key="2">
    <source>
        <dbReference type="EMBL" id="KAF2636101.1"/>
    </source>
</evidence>
<reference evidence="2" key="1">
    <citation type="journal article" date="2020" name="Stud. Mycol.">
        <title>101 Dothideomycetes genomes: a test case for predicting lifestyles and emergence of pathogens.</title>
        <authorList>
            <person name="Haridas S."/>
            <person name="Albert R."/>
            <person name="Binder M."/>
            <person name="Bloem J."/>
            <person name="Labutti K."/>
            <person name="Salamov A."/>
            <person name="Andreopoulos B."/>
            <person name="Baker S."/>
            <person name="Barry K."/>
            <person name="Bills G."/>
            <person name="Bluhm B."/>
            <person name="Cannon C."/>
            <person name="Castanera R."/>
            <person name="Culley D."/>
            <person name="Daum C."/>
            <person name="Ezra D."/>
            <person name="Gonzalez J."/>
            <person name="Henrissat B."/>
            <person name="Kuo A."/>
            <person name="Liang C."/>
            <person name="Lipzen A."/>
            <person name="Lutzoni F."/>
            <person name="Magnuson J."/>
            <person name="Mondo S."/>
            <person name="Nolan M."/>
            <person name="Ohm R."/>
            <person name="Pangilinan J."/>
            <person name="Park H.-J."/>
            <person name="Ramirez L."/>
            <person name="Alfaro M."/>
            <person name="Sun H."/>
            <person name="Tritt A."/>
            <person name="Yoshinaga Y."/>
            <person name="Zwiers L.-H."/>
            <person name="Turgeon B."/>
            <person name="Goodwin S."/>
            <person name="Spatafora J."/>
            <person name="Crous P."/>
            <person name="Grigoriev I."/>
        </authorList>
    </citation>
    <scope>NUCLEOTIDE SEQUENCE</scope>
    <source>
        <strain evidence="2">CBS 473.64</strain>
    </source>
</reference>
<feature type="region of interest" description="Disordered" evidence="1">
    <location>
        <begin position="1"/>
        <end position="176"/>
    </location>
</feature>
<proteinExistence type="predicted"/>
<feature type="compositionally biased region" description="Polar residues" evidence="1">
    <location>
        <begin position="341"/>
        <end position="363"/>
    </location>
</feature>
<sequence>MATAAPPRRFKVEPVETTVRSSKDRVPDEGSSPRPRKFVPELVEKSTKTNRRFVPEPISTSVKSSRDRVNGETDSRRPRKFAPEPIELSPRSSRKKFAEEWNSEITDQKKQRSPRQPRKFAPQLVETARRTRKAGDSAPNLGPADKTEATPKALQTSGLGVPSPPSNTPTFDYSQNPLFAEIQRATSPLTRRRPVKRLSHHCFRVPDLDAIESSESEGSTPSSPAASSYFPPQSHSYKEPTRIRESVDEKSSGYLLELAAKAAEKQLREQAMAAFPNDDHHEPVDHFVDREDSLVDEAITRRDSSHHEVNWEVIAMRQHRERAEQQEEREQKLERGREAATSPNDQTEDPSNNTAALVNSANKENVGGYQKDDELDRMRKDARPPMLGQDIRFPRCHSPEPARFDTTQGCDVVKKAMCYLTEQSHQAEKGGESLWCGKGNGKQSSQADPFSPFPTPSTTLLPPTPPASYADFACIDEKLAVERTIDEEFGDNFVTQVYNYLSLGYPSMAQPFDAELSKISNISTVELRQDDHLAETRGYIRLGADGNLTDEEITEESCMRWRALRIYIREWAKQKPGMANDNPAGGHGTAVRRGSWGI</sequence>
<feature type="compositionally biased region" description="Basic and acidic residues" evidence="1">
    <location>
        <begin position="64"/>
        <end position="76"/>
    </location>
</feature>
<dbReference type="EMBL" id="MU006800">
    <property type="protein sequence ID" value="KAF2636101.1"/>
    <property type="molecule type" value="Genomic_DNA"/>
</dbReference>
<name>A0A6A6RNE2_9PLEO</name>
<feature type="region of interest" description="Disordered" evidence="1">
    <location>
        <begin position="212"/>
        <end position="248"/>
    </location>
</feature>
<feature type="region of interest" description="Disordered" evidence="1">
    <location>
        <begin position="319"/>
        <end position="373"/>
    </location>
</feature>
<protein>
    <submittedName>
        <fullName evidence="2">Uncharacterized protein</fullName>
    </submittedName>
</protein>
<feature type="region of interest" description="Disordered" evidence="1">
    <location>
        <begin position="578"/>
        <end position="598"/>
    </location>
</feature>
<feature type="compositionally biased region" description="Basic and acidic residues" evidence="1">
    <location>
        <begin position="236"/>
        <end position="248"/>
    </location>
</feature>